<dbReference type="PROSITE" id="PS50125">
    <property type="entry name" value="GUANYLATE_CYCLASE_2"/>
    <property type="match status" value="1"/>
</dbReference>
<dbReference type="InterPro" id="IPR050697">
    <property type="entry name" value="Adenylyl/Guanylyl_Cyclase_3/4"/>
</dbReference>
<dbReference type="EMBL" id="QICN01000003">
    <property type="protein sequence ID" value="PXV69623.1"/>
    <property type="molecule type" value="Genomic_DNA"/>
</dbReference>
<dbReference type="OrthoDB" id="9806704at2"/>
<comment type="caution">
    <text evidence="3">The sequence shown here is derived from an EMBL/GenBank/DDBJ whole genome shotgun (WGS) entry which is preliminary data.</text>
</comment>
<dbReference type="CDD" id="cd07302">
    <property type="entry name" value="CHD"/>
    <property type="match status" value="1"/>
</dbReference>
<reference evidence="3 4" key="1">
    <citation type="submission" date="2018-04" db="EMBL/GenBank/DDBJ databases">
        <title>Genomic Encyclopedia of Type Strains, Phase IV (KMG-IV): sequencing the most valuable type-strain genomes for metagenomic binning, comparative biology and taxonomic classification.</title>
        <authorList>
            <person name="Goeker M."/>
        </authorList>
    </citation>
    <scope>NUCLEOTIDE SEQUENCE [LARGE SCALE GENOMIC DNA]</scope>
    <source>
        <strain evidence="3 4">DSM 104150</strain>
    </source>
</reference>
<protein>
    <submittedName>
        <fullName evidence="3">Class 3 adenylate cyclase</fullName>
    </submittedName>
</protein>
<dbReference type="InterPro" id="IPR029787">
    <property type="entry name" value="Nucleotide_cyclase"/>
</dbReference>
<dbReference type="CDD" id="cd00060">
    <property type="entry name" value="FHA"/>
    <property type="match status" value="1"/>
</dbReference>
<dbReference type="Gene3D" id="2.60.200.20">
    <property type="match status" value="1"/>
</dbReference>
<dbReference type="GO" id="GO:0004016">
    <property type="term" value="F:adenylate cyclase activity"/>
    <property type="evidence" value="ECO:0007669"/>
    <property type="project" value="UniProtKB-ARBA"/>
</dbReference>
<dbReference type="Gene3D" id="3.30.70.1230">
    <property type="entry name" value="Nucleotide cyclase"/>
    <property type="match status" value="1"/>
</dbReference>
<proteinExistence type="predicted"/>
<evidence type="ECO:0000259" key="2">
    <source>
        <dbReference type="PROSITE" id="PS50125"/>
    </source>
</evidence>
<dbReference type="InterPro" id="IPR000253">
    <property type="entry name" value="FHA_dom"/>
</dbReference>
<dbReference type="SUPFAM" id="SSF49879">
    <property type="entry name" value="SMAD/FHA domain"/>
    <property type="match status" value="1"/>
</dbReference>
<dbReference type="PANTHER" id="PTHR43081:SF19">
    <property type="entry name" value="PH-SENSITIVE ADENYLATE CYCLASE RV1264"/>
    <property type="match status" value="1"/>
</dbReference>
<feature type="domain" description="Guanylate cyclase" evidence="2">
    <location>
        <begin position="5"/>
        <end position="118"/>
    </location>
</feature>
<dbReference type="Pfam" id="PF00211">
    <property type="entry name" value="Guanylate_cyc"/>
    <property type="match status" value="1"/>
</dbReference>
<dbReference type="InterPro" id="IPR008984">
    <property type="entry name" value="SMAD_FHA_dom_sf"/>
</dbReference>
<sequence>MEQRAVLFADVVGSTALYRRLGDERAEALIRGALERVADAAIRRGGRLIKTIGDCAMCELPDADAAAHASIEVQRQAREPRQDGELPVQFRVGFTLGPVVSREDDVFGDAVNVAARLCDMAKAEQVLTTEATSALLSPELRGSVRLFDQTPVKGITQSLMIVQLLWDRRAATQIFIAPSEVALPASTGLLLKYGAHSILIAAQQMPYTIGREEGCSLVVPSPFASRVHARIEMHRGKYTLVDESTNGTYVRPEGADADKFVYIRREVFTLLGRGVFALGERPDEGLAHLLSYEVS</sequence>
<dbReference type="GO" id="GO:0035556">
    <property type="term" value="P:intracellular signal transduction"/>
    <property type="evidence" value="ECO:0007669"/>
    <property type="project" value="InterPro"/>
</dbReference>
<dbReference type="SMART" id="SM00044">
    <property type="entry name" value="CYCc"/>
    <property type="match status" value="1"/>
</dbReference>
<evidence type="ECO:0000259" key="1">
    <source>
        <dbReference type="PROSITE" id="PS50006"/>
    </source>
</evidence>
<evidence type="ECO:0000313" key="3">
    <source>
        <dbReference type="EMBL" id="PXV69623.1"/>
    </source>
</evidence>
<dbReference type="Proteomes" id="UP000248330">
    <property type="component" value="Unassembled WGS sequence"/>
</dbReference>
<evidence type="ECO:0000313" key="4">
    <source>
        <dbReference type="Proteomes" id="UP000248330"/>
    </source>
</evidence>
<gene>
    <name evidence="3" type="ORF">C8D93_103197</name>
</gene>
<dbReference type="SMART" id="SM00240">
    <property type="entry name" value="FHA"/>
    <property type="match status" value="1"/>
</dbReference>
<dbReference type="Pfam" id="PF00498">
    <property type="entry name" value="FHA"/>
    <property type="match status" value="1"/>
</dbReference>
<dbReference type="GO" id="GO:0006171">
    <property type="term" value="P:cAMP biosynthetic process"/>
    <property type="evidence" value="ECO:0007669"/>
    <property type="project" value="TreeGrafter"/>
</dbReference>
<feature type="domain" description="FHA" evidence="1">
    <location>
        <begin position="207"/>
        <end position="250"/>
    </location>
</feature>
<keyword evidence="4" id="KW-1185">Reference proteome</keyword>
<organism evidence="3 4">
    <name type="scientific">Sinimarinibacterium flocculans</name>
    <dbReference type="NCBI Taxonomy" id="985250"/>
    <lineage>
        <taxon>Bacteria</taxon>
        <taxon>Pseudomonadati</taxon>
        <taxon>Pseudomonadota</taxon>
        <taxon>Gammaproteobacteria</taxon>
        <taxon>Nevskiales</taxon>
        <taxon>Nevskiaceae</taxon>
        <taxon>Sinimarinibacterium</taxon>
    </lineage>
</organism>
<dbReference type="RefSeq" id="WP_110264546.1">
    <property type="nucleotide sequence ID" value="NZ_CAKZQT010000021.1"/>
</dbReference>
<dbReference type="AlphaFoldDB" id="A0A318EAT0"/>
<dbReference type="InterPro" id="IPR001054">
    <property type="entry name" value="A/G_cyclase"/>
</dbReference>
<name>A0A318EAT0_9GAMM</name>
<accession>A0A318EAT0</accession>
<dbReference type="PANTHER" id="PTHR43081">
    <property type="entry name" value="ADENYLATE CYCLASE, TERMINAL-DIFFERENTIATION SPECIFIC-RELATED"/>
    <property type="match status" value="1"/>
</dbReference>
<dbReference type="SUPFAM" id="SSF55073">
    <property type="entry name" value="Nucleotide cyclase"/>
    <property type="match status" value="1"/>
</dbReference>
<dbReference type="PROSITE" id="PS50006">
    <property type="entry name" value="FHA_DOMAIN"/>
    <property type="match status" value="1"/>
</dbReference>